<protein>
    <submittedName>
        <fullName evidence="3">FAD-binding oxidoreductase</fullName>
        <ecNumber evidence="3">1.-.-.-</ecNumber>
    </submittedName>
</protein>
<evidence type="ECO:0000313" key="4">
    <source>
        <dbReference type="Proteomes" id="UP001234798"/>
    </source>
</evidence>
<reference evidence="3 4" key="1">
    <citation type="submission" date="2023-08" db="EMBL/GenBank/DDBJ databases">
        <title>Achromobacter seleniivolatilans sp. nov., isolated from seleniferous soil.</title>
        <authorList>
            <person name="Zhang S."/>
            <person name="Li K."/>
            <person name="Peng J."/>
            <person name="Zhao Q."/>
            <person name="Wang H."/>
            <person name="Guo Y."/>
        </authorList>
    </citation>
    <scope>NUCLEOTIDE SEQUENCE [LARGE SCALE GENOMIC DNA]</scope>
    <source>
        <strain evidence="3 4">R39</strain>
    </source>
</reference>
<dbReference type="PANTHER" id="PTHR13847:SF287">
    <property type="entry name" value="FAD-DEPENDENT OXIDOREDUCTASE DOMAIN-CONTAINING PROTEIN 1"/>
    <property type="match status" value="1"/>
</dbReference>
<dbReference type="Pfam" id="PF01266">
    <property type="entry name" value="DAO"/>
    <property type="match status" value="1"/>
</dbReference>
<dbReference type="Gene3D" id="3.30.9.10">
    <property type="entry name" value="D-Amino Acid Oxidase, subunit A, domain 2"/>
    <property type="match status" value="1"/>
</dbReference>
<feature type="domain" description="FAD dependent oxidoreductase" evidence="2">
    <location>
        <begin position="4"/>
        <end position="347"/>
    </location>
</feature>
<gene>
    <name evidence="3" type="ORF">RAS12_20190</name>
</gene>
<sequence>MQVDFAIVGGGISGAAAAYFLSQAGKVVLIEQEPHFGFHSSGRTAGQFTVGISADQMRAMAAASREFFQAPPEGFSELPLIEQRGSLTLGRHSQKGVLDKLHERIGQAGGTAEWVDRAQAMALFPALLADKFDLGVHETDAQDIDVNTLLQAYLKGAKRNGAVLAVNTQVQDIERHEGAWRIRTRDEDYTARVLINASGGWADTVARMAGVPPIGITPYKRTAFTFPLLPGSEGARWPHVCNADYQWYVKPEHGCFMGSPADAQPVTPGEVYPDELDVAQGIYNIEQETTLRVPRPISTWAGVRSYVRDRNPVCGAGAGHPGFIWYAALGGCGVLTSPAMGQAVAALAQGLPLPDALQARGLTPAALAPDRDTLKSA</sequence>
<dbReference type="EC" id="1.-.-.-" evidence="3"/>
<dbReference type="GO" id="GO:0016491">
    <property type="term" value="F:oxidoreductase activity"/>
    <property type="evidence" value="ECO:0007669"/>
    <property type="project" value="UniProtKB-KW"/>
</dbReference>
<dbReference type="InterPro" id="IPR036188">
    <property type="entry name" value="FAD/NAD-bd_sf"/>
</dbReference>
<dbReference type="EMBL" id="CP132976">
    <property type="protein sequence ID" value="WMD18931.1"/>
    <property type="molecule type" value="Genomic_DNA"/>
</dbReference>
<dbReference type="Gene3D" id="3.50.50.60">
    <property type="entry name" value="FAD/NAD(P)-binding domain"/>
    <property type="match status" value="1"/>
</dbReference>
<proteinExistence type="predicted"/>
<keyword evidence="4" id="KW-1185">Reference proteome</keyword>
<dbReference type="Proteomes" id="UP001234798">
    <property type="component" value="Chromosome"/>
</dbReference>
<organism evidence="3 4">
    <name type="scientific">Achromobacter seleniivolatilans</name>
    <dbReference type="NCBI Taxonomy" id="3047478"/>
    <lineage>
        <taxon>Bacteria</taxon>
        <taxon>Pseudomonadati</taxon>
        <taxon>Pseudomonadota</taxon>
        <taxon>Betaproteobacteria</taxon>
        <taxon>Burkholderiales</taxon>
        <taxon>Alcaligenaceae</taxon>
        <taxon>Achromobacter</taxon>
    </lineage>
</organism>
<evidence type="ECO:0000313" key="3">
    <source>
        <dbReference type="EMBL" id="WMD18931.1"/>
    </source>
</evidence>
<evidence type="ECO:0000259" key="2">
    <source>
        <dbReference type="Pfam" id="PF01266"/>
    </source>
</evidence>
<dbReference type="SUPFAM" id="SSF51905">
    <property type="entry name" value="FAD/NAD(P)-binding domain"/>
    <property type="match status" value="1"/>
</dbReference>
<dbReference type="PANTHER" id="PTHR13847">
    <property type="entry name" value="SARCOSINE DEHYDROGENASE-RELATED"/>
    <property type="match status" value="1"/>
</dbReference>
<evidence type="ECO:0000256" key="1">
    <source>
        <dbReference type="ARBA" id="ARBA00023002"/>
    </source>
</evidence>
<keyword evidence="1 3" id="KW-0560">Oxidoreductase</keyword>
<dbReference type="RefSeq" id="WP_306939583.1">
    <property type="nucleotide sequence ID" value="NZ_CP132976.1"/>
</dbReference>
<dbReference type="InterPro" id="IPR006076">
    <property type="entry name" value="FAD-dep_OxRdtase"/>
</dbReference>
<accession>A0ABY9LWG4</accession>
<name>A0ABY9LWG4_9BURK</name>